<sequence length="294" mass="33469">MNKPDCIIKPLKVYSNSQLEKNSMLSENKDKVVVYRWVNKINGNAYVGSSINLRVRLYTYFSLGSLSKSNRIIDKAILKYGHSNFSFEILEYCTLDNVLDREQYYMDVLKPIYNIVAKAGSTFGYKHSEETREKMRNLVISEKARQLKLQAVAKASDANKKEVLVVNIETKEEKVYTSCTEAGIALGVHKNNIGNAIKNKRVVQKQFICLHKDEIESKEKLAEMIQIAKIQSGIKPGETSKVKVIVENIKTQERIIYSSMIEASLALGVHKTTIGKAIKNKNVMKQNYICYFHS</sequence>
<dbReference type="NCBIfam" id="TIGR01453">
    <property type="entry name" value="grpIintron_endo"/>
    <property type="match status" value="1"/>
</dbReference>
<dbReference type="GO" id="GO:0003677">
    <property type="term" value="F:DNA binding"/>
    <property type="evidence" value="ECO:0007669"/>
    <property type="project" value="InterPro"/>
</dbReference>
<organism evidence="5">
    <name type="scientific">Trichoderma cornu-damae</name>
    <dbReference type="NCBI Taxonomy" id="654480"/>
    <lineage>
        <taxon>Eukaryota</taxon>
        <taxon>Fungi</taxon>
        <taxon>Dikarya</taxon>
        <taxon>Ascomycota</taxon>
        <taxon>Pezizomycotina</taxon>
        <taxon>Sordariomycetes</taxon>
        <taxon>Hypocreomycetidae</taxon>
        <taxon>Hypocreales</taxon>
        <taxon>Hypocreaceae</taxon>
        <taxon>Trichoderma</taxon>
    </lineage>
</organism>
<dbReference type="InterPro" id="IPR000305">
    <property type="entry name" value="GIY-YIG_endonuc"/>
</dbReference>
<protein>
    <recommendedName>
        <fullName evidence="4">GIY-YIG domain-containing protein</fullName>
    </recommendedName>
</protein>
<keyword evidence="3" id="KW-0378">Hydrolase</keyword>
<evidence type="ECO:0000256" key="1">
    <source>
        <dbReference type="ARBA" id="ARBA00022722"/>
    </source>
</evidence>
<dbReference type="SMART" id="SM00465">
    <property type="entry name" value="GIYc"/>
    <property type="match status" value="1"/>
</dbReference>
<proteinExistence type="predicted"/>
<dbReference type="SMART" id="SM00496">
    <property type="entry name" value="IENR2"/>
    <property type="match status" value="1"/>
</dbReference>
<dbReference type="EMBL" id="MW525445">
    <property type="protein sequence ID" value="QVV23905.1"/>
    <property type="molecule type" value="Genomic_DNA"/>
</dbReference>
<feature type="domain" description="GIY-YIG" evidence="4">
    <location>
        <begin position="30"/>
        <end position="115"/>
    </location>
</feature>
<dbReference type="Pfam" id="PF01541">
    <property type="entry name" value="GIY-YIG"/>
    <property type="match status" value="1"/>
</dbReference>
<dbReference type="PROSITE" id="PS50164">
    <property type="entry name" value="GIY_YIG"/>
    <property type="match status" value="1"/>
</dbReference>
<gene>
    <name evidence="5" type="primary">iorf315</name>
</gene>
<dbReference type="SMART" id="SM00497">
    <property type="entry name" value="IENR1"/>
    <property type="match status" value="2"/>
</dbReference>
<evidence type="ECO:0000256" key="2">
    <source>
        <dbReference type="ARBA" id="ARBA00022759"/>
    </source>
</evidence>
<dbReference type="CDD" id="cd10445">
    <property type="entry name" value="GIY-YIG_bI1_like"/>
    <property type="match status" value="1"/>
</dbReference>
<dbReference type="GO" id="GO:0016787">
    <property type="term" value="F:hydrolase activity"/>
    <property type="evidence" value="ECO:0007669"/>
    <property type="project" value="UniProtKB-KW"/>
</dbReference>
<keyword evidence="2" id="KW-0255">Endonuclease</keyword>
<evidence type="ECO:0000256" key="3">
    <source>
        <dbReference type="ARBA" id="ARBA00022801"/>
    </source>
</evidence>
<dbReference type="InterPro" id="IPR010896">
    <property type="entry name" value="NUMOD1"/>
</dbReference>
<keyword evidence="1" id="KW-0540">Nuclease</keyword>
<evidence type="ECO:0000259" key="4">
    <source>
        <dbReference type="PROSITE" id="PS50164"/>
    </source>
</evidence>
<dbReference type="GO" id="GO:0004519">
    <property type="term" value="F:endonuclease activity"/>
    <property type="evidence" value="ECO:0007669"/>
    <property type="project" value="UniProtKB-KW"/>
</dbReference>
<dbReference type="InterPro" id="IPR003647">
    <property type="entry name" value="Intron_nuc_1_rpt"/>
</dbReference>
<evidence type="ECO:0000313" key="5">
    <source>
        <dbReference type="EMBL" id="QVV23905.1"/>
    </source>
</evidence>
<keyword evidence="5" id="KW-0496">Mitochondrion</keyword>
<name>A0A8E6Z6P8_9HYPO</name>
<geneLocation type="mitochondrion" evidence="5"/>
<reference evidence="5" key="1">
    <citation type="submission" date="2021-01" db="EMBL/GenBank/DDBJ databases">
        <title>The complete mitochondrial genome sequence of Trichoderma cornu-damae (Agaricales, Basidiomycota).</title>
        <authorList>
            <person name="Jo J.W."/>
            <person name="Kwak Y.-N."/>
            <person name="Lee H."/>
            <person name="Kim C.-S."/>
            <person name="Chung J.-W."/>
        </authorList>
    </citation>
    <scope>NUCLEOTIDE SEQUENCE</scope>
    <source>
        <strain evidence="5">KA19-0412C</strain>
    </source>
</reference>
<accession>A0A8E6Z6P8</accession>
<dbReference type="Pfam" id="PF07453">
    <property type="entry name" value="NUMOD1"/>
    <property type="match status" value="2"/>
</dbReference>
<dbReference type="AlphaFoldDB" id="A0A8E6Z6P8"/>
<dbReference type="InterPro" id="IPR003611">
    <property type="entry name" value="NUMOD3"/>
</dbReference>
<dbReference type="InterPro" id="IPR006350">
    <property type="entry name" value="Intron_endoG1"/>
</dbReference>